<dbReference type="GO" id="GO:0009399">
    <property type="term" value="P:nitrogen fixation"/>
    <property type="evidence" value="ECO:0007669"/>
    <property type="project" value="UniProtKB-UniRule"/>
</dbReference>
<proteinExistence type="inferred from homology"/>
<dbReference type="PROSITE" id="PS00815">
    <property type="entry name" value="AIPM_HOMOCIT_SYNTH_1"/>
    <property type="match status" value="1"/>
</dbReference>
<keyword evidence="11" id="KW-1185">Reference proteome</keyword>
<evidence type="ECO:0000313" key="10">
    <source>
        <dbReference type="EMBL" id="TCP34532.1"/>
    </source>
</evidence>
<comment type="caution">
    <text evidence="10">The sequence shown here is derived from an EMBL/GenBank/DDBJ whole genome shotgun (WGS) entry which is preliminary data.</text>
</comment>
<protein>
    <recommendedName>
        <fullName evidence="4 8">Homocitrate synthase</fullName>
        <ecNumber evidence="3 8">2.3.3.14</ecNumber>
    </recommendedName>
</protein>
<accession>A0A4R2PGN7</accession>
<evidence type="ECO:0000256" key="6">
    <source>
        <dbReference type="ARBA" id="ARBA00048019"/>
    </source>
</evidence>
<dbReference type="InterPro" id="IPR002034">
    <property type="entry name" value="AIPM/Hcit_synth_CS"/>
</dbReference>
<keyword evidence="5 7" id="KW-0808">Transferase</keyword>
<evidence type="ECO:0000256" key="7">
    <source>
        <dbReference type="RuleBase" id="RU003523"/>
    </source>
</evidence>
<dbReference type="PANTHER" id="PTHR42880">
    <property type="entry name" value="HOMOCITRATE SYNTHASE"/>
    <property type="match status" value="1"/>
</dbReference>
<dbReference type="AlphaFoldDB" id="A0A4R2PGN7"/>
<evidence type="ECO:0000256" key="1">
    <source>
        <dbReference type="ARBA" id="ARBA00003050"/>
    </source>
</evidence>
<dbReference type="Proteomes" id="UP000295399">
    <property type="component" value="Unassembled WGS sequence"/>
</dbReference>
<feature type="domain" description="Pyruvate carboxyltransferase" evidence="9">
    <location>
        <begin position="18"/>
        <end position="267"/>
    </location>
</feature>
<sequence>MTDATTMRTTRTTRLGPPLICDTTLRDGEQAAGVAFSAAEKVAIAAALDGAGVDEIELGVPAMGAAEIAAMRAAAARLNHAEGVAWGRLCERDLEAARQTGLRRLHLTVPGSDRHLTGKLGRTRAWALGEVDRLIRRARAAGFAVSVGAEDASRGDPAYLRQIAEAAAGAGAIRLRLADTLGLLDPVATTDLVAPLAAGPLPIEFHAHDDLGLATANTLAAARAGASHLSVTVNGLGERAGNAALEQVAAALAVQGRPSGVRLDRLCDLSALVARASGRALCPGRPIVGRNAFMHEAGIHVDGLMKDPATYEAAALSPVRFGRARRIVVGKHSGLAALTAALAEAGLPCDPATARALLPLLRAWAGDQKRPATAADLAVLVARSEVAAPDADTNPGALPERSLS</sequence>
<dbReference type="NCBIfam" id="TIGR02660">
    <property type="entry name" value="nifV_homocitr"/>
    <property type="match status" value="1"/>
</dbReference>
<gene>
    <name evidence="10" type="ORF">EV659_105160</name>
</gene>
<name>A0A4R2PGN7_RHOSA</name>
<reference evidence="10 11" key="1">
    <citation type="submission" date="2019-03" db="EMBL/GenBank/DDBJ databases">
        <title>Genomic Encyclopedia of Type Strains, Phase IV (KMG-IV): sequencing the most valuable type-strain genomes for metagenomic binning, comparative biology and taxonomic classification.</title>
        <authorList>
            <person name="Goeker M."/>
        </authorList>
    </citation>
    <scope>NUCLEOTIDE SEQUENCE [LARGE SCALE GENOMIC DNA]</scope>
    <source>
        <strain evidence="10 11">DSM 2132</strain>
    </source>
</reference>
<evidence type="ECO:0000256" key="2">
    <source>
        <dbReference type="ARBA" id="ARBA00006154"/>
    </source>
</evidence>
<evidence type="ECO:0000256" key="5">
    <source>
        <dbReference type="ARBA" id="ARBA00022679"/>
    </source>
</evidence>
<dbReference type="EC" id="2.3.3.14" evidence="3 8"/>
<comment type="similarity">
    <text evidence="2 7">Belongs to the alpha-IPM synthase/homocitrate synthase family.</text>
</comment>
<evidence type="ECO:0000256" key="4">
    <source>
        <dbReference type="ARBA" id="ARBA00020735"/>
    </source>
</evidence>
<dbReference type="Pfam" id="PF00682">
    <property type="entry name" value="HMGL-like"/>
    <property type="match status" value="1"/>
</dbReference>
<dbReference type="InterPro" id="IPR000891">
    <property type="entry name" value="PYR_CT"/>
</dbReference>
<dbReference type="Gene3D" id="3.20.20.70">
    <property type="entry name" value="Aldolase class I"/>
    <property type="match status" value="1"/>
</dbReference>
<evidence type="ECO:0000256" key="8">
    <source>
        <dbReference type="RuleBase" id="RU367143"/>
    </source>
</evidence>
<dbReference type="OrthoDB" id="9803573at2"/>
<dbReference type="InterPro" id="IPR013785">
    <property type="entry name" value="Aldolase_TIM"/>
</dbReference>
<dbReference type="InParanoid" id="A0A4R2PGN7"/>
<dbReference type="Pfam" id="PF22617">
    <property type="entry name" value="HCS_D2"/>
    <property type="match status" value="1"/>
</dbReference>
<dbReference type="GO" id="GO:0019752">
    <property type="term" value="P:carboxylic acid metabolic process"/>
    <property type="evidence" value="ECO:0007669"/>
    <property type="project" value="UniProtKB-UniRule"/>
</dbReference>
<organism evidence="10 11">
    <name type="scientific">Rhodothalassium salexigens DSM 2132</name>
    <dbReference type="NCBI Taxonomy" id="1188247"/>
    <lineage>
        <taxon>Bacteria</taxon>
        <taxon>Pseudomonadati</taxon>
        <taxon>Pseudomonadota</taxon>
        <taxon>Alphaproteobacteria</taxon>
        <taxon>Rhodothalassiales</taxon>
        <taxon>Rhodothalassiaceae</taxon>
        <taxon>Rhodothalassium</taxon>
    </lineage>
</organism>
<evidence type="ECO:0000313" key="11">
    <source>
        <dbReference type="Proteomes" id="UP000295399"/>
    </source>
</evidence>
<dbReference type="Gene3D" id="1.10.238.260">
    <property type="match status" value="1"/>
</dbReference>
<dbReference type="PANTHER" id="PTHR42880:SF1">
    <property type="entry name" value="ISOPROPYLMALATE_HOMOCITRATE_CITRAMALATE SYNTHASE FAMILY PROTEIN"/>
    <property type="match status" value="1"/>
</dbReference>
<evidence type="ECO:0000256" key="3">
    <source>
        <dbReference type="ARBA" id="ARBA00012974"/>
    </source>
</evidence>
<dbReference type="PROSITE" id="PS00816">
    <property type="entry name" value="AIPM_HOMOCIT_SYNTH_2"/>
    <property type="match status" value="1"/>
</dbReference>
<dbReference type="EMBL" id="SLXO01000005">
    <property type="protein sequence ID" value="TCP34532.1"/>
    <property type="molecule type" value="Genomic_DNA"/>
</dbReference>
<keyword evidence="8" id="KW-0535">Nitrogen fixation</keyword>
<evidence type="ECO:0000259" key="9">
    <source>
        <dbReference type="PROSITE" id="PS50991"/>
    </source>
</evidence>
<dbReference type="PROSITE" id="PS50991">
    <property type="entry name" value="PYR_CT"/>
    <property type="match status" value="1"/>
</dbReference>
<dbReference type="SUPFAM" id="SSF51569">
    <property type="entry name" value="Aldolase"/>
    <property type="match status" value="1"/>
</dbReference>
<comment type="catalytic activity">
    <reaction evidence="6 8">
        <text>acetyl-CoA + 2-oxoglutarate + H2O = (2R)-homocitrate + CoA + H(+)</text>
        <dbReference type="Rhea" id="RHEA:12929"/>
        <dbReference type="ChEBI" id="CHEBI:15377"/>
        <dbReference type="ChEBI" id="CHEBI:15378"/>
        <dbReference type="ChEBI" id="CHEBI:16810"/>
        <dbReference type="ChEBI" id="CHEBI:57287"/>
        <dbReference type="ChEBI" id="CHEBI:57288"/>
        <dbReference type="ChEBI" id="CHEBI:58884"/>
        <dbReference type="EC" id="2.3.3.14"/>
    </reaction>
</comment>
<comment type="function">
    <text evidence="1 8">This protein is a Fe-Mo-cofactor biosynthetic component.</text>
</comment>
<dbReference type="InterPro" id="IPR013477">
    <property type="entry name" value="NifV/FrbC"/>
</dbReference>
<dbReference type="InterPro" id="IPR054691">
    <property type="entry name" value="LeuA/HCS_post-cat"/>
</dbReference>
<dbReference type="GO" id="GO:0004410">
    <property type="term" value="F:homocitrate synthase activity"/>
    <property type="evidence" value="ECO:0007669"/>
    <property type="project" value="UniProtKB-UniRule"/>
</dbReference>